<keyword evidence="4" id="KW-1185">Reference proteome</keyword>
<evidence type="ECO:0000313" key="4">
    <source>
        <dbReference type="Proteomes" id="UP001651880"/>
    </source>
</evidence>
<keyword evidence="1" id="KW-0732">Signal</keyword>
<feature type="domain" description="Peptidase M28" evidence="2">
    <location>
        <begin position="268"/>
        <end position="463"/>
    </location>
</feature>
<evidence type="ECO:0000256" key="1">
    <source>
        <dbReference type="SAM" id="SignalP"/>
    </source>
</evidence>
<dbReference type="PANTHER" id="PTHR12147:SF26">
    <property type="entry name" value="PEPTIDASE M28 DOMAIN-CONTAINING PROTEIN"/>
    <property type="match status" value="1"/>
</dbReference>
<proteinExistence type="predicted"/>
<feature type="signal peptide" evidence="1">
    <location>
        <begin position="1"/>
        <end position="22"/>
    </location>
</feature>
<dbReference type="InterPro" id="IPR007484">
    <property type="entry name" value="Peptidase_M28"/>
</dbReference>
<dbReference type="Proteomes" id="UP001651880">
    <property type="component" value="Unassembled WGS sequence"/>
</dbReference>
<dbReference type="Gene3D" id="3.50.30.30">
    <property type="match status" value="1"/>
</dbReference>
<dbReference type="RefSeq" id="WP_255227531.1">
    <property type="nucleotide sequence ID" value="NZ_JAJEKE010000008.1"/>
</dbReference>
<dbReference type="SUPFAM" id="SSF53187">
    <property type="entry name" value="Zn-dependent exopeptidases"/>
    <property type="match status" value="1"/>
</dbReference>
<organism evidence="3 4">
    <name type="scientific">Lutispora saccharofermentans</name>
    <dbReference type="NCBI Taxonomy" id="3024236"/>
    <lineage>
        <taxon>Bacteria</taxon>
        <taxon>Bacillati</taxon>
        <taxon>Bacillota</taxon>
        <taxon>Clostridia</taxon>
        <taxon>Lutisporales</taxon>
        <taxon>Lutisporaceae</taxon>
        <taxon>Lutispora</taxon>
    </lineage>
</organism>
<gene>
    <name evidence="3" type="ORF">LJD61_10710</name>
</gene>
<dbReference type="Gene3D" id="3.40.630.10">
    <property type="entry name" value="Zn peptidases"/>
    <property type="match status" value="1"/>
</dbReference>
<sequence length="469" mass="52154">MNNFKRLSCIFILLLCFCIVFSSCSGEKSAKTNKITINAAENMIDETGILATIEELSSDKYKGRLAGTEENELAAQYLVDHFKKIGLVSSPKLENYVQKYYTQVQIIKNEPVLQLEDKEGNVVKSFKYVENFVIRALSSQTQDIDIKAPLYKAEDMEAINTSKEDAKGKICLFSLSSRQNASTTEMVETVSQNEALAGIGEFDIKSEDRKHSNLTVTPFRGPWMRGSYNPYMLVDNDTFVELAQAADKGLYLRFICSFEEDFRKPVSNVIGLIEGSDPKLKNEYIIVGAHFDHVGDNKNGTYNSGALDNASGTAGLVEIARVIKSGKIQPKKSILFIAFNGEESGFTGSEYYVNNPVYPLDRAAMINMDMIGASKEMPITIASADKSGYGLQDEMYEYARALGIEARKGDMAGSDHYSFAQVGVASVMLIDEDWGNGYHSPNDNMEDISKTKIEQIVKLVLHYIDKNAY</sequence>
<name>A0ABT1NHD6_9FIRM</name>
<dbReference type="Pfam" id="PF04389">
    <property type="entry name" value="Peptidase_M28"/>
    <property type="match status" value="1"/>
</dbReference>
<feature type="chain" id="PRO_5045287536" evidence="1">
    <location>
        <begin position="23"/>
        <end position="469"/>
    </location>
</feature>
<dbReference type="PROSITE" id="PS51257">
    <property type="entry name" value="PROKAR_LIPOPROTEIN"/>
    <property type="match status" value="1"/>
</dbReference>
<protein>
    <submittedName>
        <fullName evidence="3">M28 family metallopeptidase</fullName>
    </submittedName>
</protein>
<dbReference type="InterPro" id="IPR045175">
    <property type="entry name" value="M28_fam"/>
</dbReference>
<dbReference type="PANTHER" id="PTHR12147">
    <property type="entry name" value="METALLOPEPTIDASE M28 FAMILY MEMBER"/>
    <property type="match status" value="1"/>
</dbReference>
<accession>A0ABT1NHD6</accession>
<comment type="caution">
    <text evidence="3">The sequence shown here is derived from an EMBL/GenBank/DDBJ whole genome shotgun (WGS) entry which is preliminary data.</text>
</comment>
<reference evidence="3 4" key="1">
    <citation type="submission" date="2021-10" db="EMBL/GenBank/DDBJ databases">
        <title>Lutispora strain m25 sp. nov., a thermophilic, non-spore-forming bacterium isolated from a lab-scale methanogenic bioreactor digesting anaerobic sludge.</title>
        <authorList>
            <person name="El Houari A."/>
            <person name="Mcdonald J."/>
        </authorList>
    </citation>
    <scope>NUCLEOTIDE SEQUENCE [LARGE SCALE GENOMIC DNA]</scope>
    <source>
        <strain evidence="4">m25</strain>
    </source>
</reference>
<evidence type="ECO:0000313" key="3">
    <source>
        <dbReference type="EMBL" id="MCQ1530014.1"/>
    </source>
</evidence>
<evidence type="ECO:0000259" key="2">
    <source>
        <dbReference type="Pfam" id="PF04389"/>
    </source>
</evidence>
<dbReference type="EMBL" id="JAJEKE010000008">
    <property type="protein sequence ID" value="MCQ1530014.1"/>
    <property type="molecule type" value="Genomic_DNA"/>
</dbReference>